<dbReference type="Proteomes" id="UP000836387">
    <property type="component" value="Unassembled WGS sequence"/>
</dbReference>
<evidence type="ECO:0000313" key="1">
    <source>
        <dbReference type="EMBL" id="CAG9937959.1"/>
    </source>
</evidence>
<organism evidence="1 2">
    <name type="scientific">Clonostachys rosea f. rosea IK726</name>
    <dbReference type="NCBI Taxonomy" id="1349383"/>
    <lineage>
        <taxon>Eukaryota</taxon>
        <taxon>Fungi</taxon>
        <taxon>Dikarya</taxon>
        <taxon>Ascomycota</taxon>
        <taxon>Pezizomycotina</taxon>
        <taxon>Sordariomycetes</taxon>
        <taxon>Hypocreomycetidae</taxon>
        <taxon>Hypocreales</taxon>
        <taxon>Bionectriaceae</taxon>
        <taxon>Clonostachys</taxon>
    </lineage>
</organism>
<comment type="caution">
    <text evidence="1">The sequence shown here is derived from an EMBL/GenBank/DDBJ whole genome shotgun (WGS) entry which is preliminary data.</text>
</comment>
<reference evidence="1" key="1">
    <citation type="submission" date="2020-04" db="EMBL/GenBank/DDBJ databases">
        <authorList>
            <person name="Broberg M."/>
        </authorList>
    </citation>
    <scope>NUCLEOTIDE SEQUENCE</scope>
</reference>
<proteinExistence type="predicted"/>
<accession>A0ACA9TAN6</accession>
<keyword evidence="2" id="KW-1185">Reference proteome</keyword>
<sequence>MAKPNTPTLGTDDAESTAFESTPSLKRSPTNSAYYDFDQVPWDGKHGRSWMYAWHAESQQVGLTLDRVRSAIDSAYPSYFGNKEELPLKTGSELIFNPRENIATEGWLRHPLIPGSAKPFSGGKQKPGVVRSVYAPAILPNSALSII</sequence>
<evidence type="ECO:0000313" key="2">
    <source>
        <dbReference type="Proteomes" id="UP000836387"/>
    </source>
</evidence>
<protein>
    <submittedName>
        <fullName evidence="1">Uncharacterized protein</fullName>
    </submittedName>
</protein>
<dbReference type="EMBL" id="CADEHS020000002">
    <property type="protein sequence ID" value="CAG9937959.1"/>
    <property type="molecule type" value="Genomic_DNA"/>
</dbReference>
<gene>
    <name evidence="1" type="ORF">CRV2_00006378</name>
</gene>
<name>A0ACA9TAN6_BIOOC</name>
<reference evidence="1" key="2">
    <citation type="submission" date="2021-10" db="EMBL/GenBank/DDBJ databases">
        <authorList>
            <person name="Piombo E."/>
        </authorList>
    </citation>
    <scope>NUCLEOTIDE SEQUENCE</scope>
</reference>